<proteinExistence type="predicted"/>
<gene>
    <name evidence="2" type="ORF">H6A19_10510</name>
</gene>
<dbReference type="SUPFAM" id="SSF48452">
    <property type="entry name" value="TPR-like"/>
    <property type="match status" value="1"/>
</dbReference>
<dbReference type="InterPro" id="IPR010982">
    <property type="entry name" value="Lambda_DNA-bd_dom_sf"/>
</dbReference>
<keyword evidence="3" id="KW-1185">Reference proteome</keyword>
<dbReference type="InterPro" id="IPR001387">
    <property type="entry name" value="Cro/C1-type_HTH"/>
</dbReference>
<dbReference type="PROSITE" id="PS50943">
    <property type="entry name" value="HTH_CROC1"/>
    <property type="match status" value="1"/>
</dbReference>
<comment type="caution">
    <text evidence="2">The sequence shown here is derived from an EMBL/GenBank/DDBJ whole genome shotgun (WGS) entry which is preliminary data.</text>
</comment>
<dbReference type="SUPFAM" id="SSF47413">
    <property type="entry name" value="lambda repressor-like DNA-binding domains"/>
    <property type="match status" value="1"/>
</dbReference>
<name>A0ABS2FHJ9_9CLOT</name>
<sequence>MIDIYNNNKKIIGSIIKFNRINNNISQKQLSKGICVPSYLSRIENGELLPSEDVLSIIFNRLGLEFNDSPDFINKGTRYLKDFFNSLNFNEFDYTNKLFDILEKEEDKYIASPLIIDYLLAKLARYSSTSSRDKFEDSKNLILSSFHLLSNKQKFIYNFYAAIDILLLSDNKQLGKTLLQEALSYKESGHCYFWLSYSYRIENNPIKAYDSIQKALNLYVAEGNIISIMDTYEKLAEVYFMLDNYSDAIHYLEISLNMAKKFKNIYFIEHINSILSWSYYRLNDYEKSLEYLNYNTGLIDHRIIIPDTIIKSLIYFSLGDKTSLNAIINHLNTEYTLQHVSSELSILIYQLFNIFISDDNYIKNPHWEELLIKIINNIKKLVELKKVFTTLLKDYYIINRRYKDALFL</sequence>
<protein>
    <submittedName>
        <fullName evidence="2">Helix-turn-helix transcriptional regulator</fullName>
    </submittedName>
</protein>
<evidence type="ECO:0000313" key="2">
    <source>
        <dbReference type="EMBL" id="MBM6819762.1"/>
    </source>
</evidence>
<dbReference type="InterPro" id="IPR011990">
    <property type="entry name" value="TPR-like_helical_dom_sf"/>
</dbReference>
<feature type="domain" description="HTH cro/C1-type" evidence="1">
    <location>
        <begin position="16"/>
        <end position="73"/>
    </location>
</feature>
<dbReference type="RefSeq" id="WP_148322606.1">
    <property type="nucleotide sequence ID" value="NZ_JACJLL010000061.1"/>
</dbReference>
<accession>A0ABS2FHJ9</accession>
<dbReference type="Gene3D" id="1.25.40.10">
    <property type="entry name" value="Tetratricopeptide repeat domain"/>
    <property type="match status" value="1"/>
</dbReference>
<dbReference type="Gene3D" id="1.10.260.40">
    <property type="entry name" value="lambda repressor-like DNA-binding domains"/>
    <property type="match status" value="1"/>
</dbReference>
<dbReference type="Proteomes" id="UP000767334">
    <property type="component" value="Unassembled WGS sequence"/>
</dbReference>
<evidence type="ECO:0000259" key="1">
    <source>
        <dbReference type="PROSITE" id="PS50943"/>
    </source>
</evidence>
<reference evidence="2 3" key="1">
    <citation type="journal article" date="2021" name="Sci. Rep.">
        <title>The distribution of antibiotic resistance genes in chicken gut microbiota commensals.</title>
        <authorList>
            <person name="Juricova H."/>
            <person name="Matiasovicova J."/>
            <person name="Kubasova T."/>
            <person name="Cejkova D."/>
            <person name="Rychlik I."/>
        </authorList>
    </citation>
    <scope>NUCLEOTIDE SEQUENCE [LARGE SCALE GENOMIC DNA]</scope>
    <source>
        <strain evidence="2 3">An435</strain>
    </source>
</reference>
<evidence type="ECO:0000313" key="3">
    <source>
        <dbReference type="Proteomes" id="UP000767334"/>
    </source>
</evidence>
<dbReference type="SMART" id="SM00530">
    <property type="entry name" value="HTH_XRE"/>
    <property type="match status" value="1"/>
</dbReference>
<dbReference type="CDD" id="cd00093">
    <property type="entry name" value="HTH_XRE"/>
    <property type="match status" value="1"/>
</dbReference>
<organism evidence="2 3">
    <name type="scientific">Clostridium saudiense</name>
    <dbReference type="NCBI Taxonomy" id="1414720"/>
    <lineage>
        <taxon>Bacteria</taxon>
        <taxon>Bacillati</taxon>
        <taxon>Bacillota</taxon>
        <taxon>Clostridia</taxon>
        <taxon>Eubacteriales</taxon>
        <taxon>Clostridiaceae</taxon>
        <taxon>Clostridium</taxon>
    </lineage>
</organism>
<dbReference type="EMBL" id="JACJLL010000061">
    <property type="protein sequence ID" value="MBM6819762.1"/>
    <property type="molecule type" value="Genomic_DNA"/>
</dbReference>
<dbReference type="Pfam" id="PF01381">
    <property type="entry name" value="HTH_3"/>
    <property type="match status" value="1"/>
</dbReference>